<feature type="compositionally biased region" description="Basic and acidic residues" evidence="1">
    <location>
        <begin position="216"/>
        <end position="230"/>
    </location>
</feature>
<comment type="caution">
    <text evidence="2">The sequence shown here is derived from an EMBL/GenBank/DDBJ whole genome shotgun (WGS) entry which is preliminary data.</text>
</comment>
<feature type="compositionally biased region" description="Acidic residues" evidence="1">
    <location>
        <begin position="435"/>
        <end position="445"/>
    </location>
</feature>
<evidence type="ECO:0000256" key="1">
    <source>
        <dbReference type="SAM" id="MobiDB-lite"/>
    </source>
</evidence>
<name>A0AAV6YJ37_9LAMI</name>
<evidence type="ECO:0000313" key="2">
    <source>
        <dbReference type="EMBL" id="KAG8391568.1"/>
    </source>
</evidence>
<feature type="region of interest" description="Disordered" evidence="1">
    <location>
        <begin position="302"/>
        <end position="496"/>
    </location>
</feature>
<protein>
    <submittedName>
        <fullName evidence="2">Uncharacterized protein</fullName>
    </submittedName>
</protein>
<dbReference type="EMBL" id="WHWC01000001">
    <property type="protein sequence ID" value="KAG8391568.1"/>
    <property type="molecule type" value="Genomic_DNA"/>
</dbReference>
<feature type="region of interest" description="Disordered" evidence="1">
    <location>
        <begin position="141"/>
        <end position="161"/>
    </location>
</feature>
<dbReference type="AlphaFoldDB" id="A0AAV6YJ37"/>
<accession>A0AAV6YJ37</accession>
<feature type="compositionally biased region" description="Acidic residues" evidence="1">
    <location>
        <begin position="141"/>
        <end position="152"/>
    </location>
</feature>
<reference evidence="2" key="1">
    <citation type="submission" date="2019-10" db="EMBL/GenBank/DDBJ databases">
        <authorList>
            <person name="Zhang R."/>
            <person name="Pan Y."/>
            <person name="Wang J."/>
            <person name="Ma R."/>
            <person name="Yu S."/>
        </authorList>
    </citation>
    <scope>NUCLEOTIDE SEQUENCE</scope>
    <source>
        <strain evidence="2">LA-IB0</strain>
        <tissue evidence="2">Leaf</tissue>
    </source>
</reference>
<sequence length="505" mass="51707">MMAGDFKDSEKEFVFPGDDAGVLMLPKPVKPEDGADALLVDAAVTADVPLDAGNVKAEIAPVPAEAAEGTLAAAGAGAGALVVVVVVTVENRAEGVAPNTVVPNEKPDEDDEEIVADTDVADLVVLLGSENPEEVVELGAEENENAGVEEADAVGNENPGAEDVEVEALGNENPGAEEAGVKVFVDEGNAEAVNVKLADVPNTGAPEDDPNTEDEDPKRPGADPELDPNKDVAVPTVVVDDEGVEDPNKPAAVAGLEPNNGAVVAAVEEAGVEATVDDPKRVDDADDAAPNKGVIVLLVDAADEEPKRLGVGAPDPNKFEEARAGEPNSVDVPDGDGEGEGDDSAAAEVLPKALAVGPPPVEADPNRLELGADDPKMLEPGPEPDPNRFVAGAAAEEDPNRLELGAVPEEDPNRLEVGAAPEAEPPKRGEPPNGEADDVVAAEEDEPKREEAPNAAAVVDGGVPEPKPKEGADEAALGLETPNEEEVLEKEKPEPAMAVAMAEFR</sequence>
<organism evidence="2 3">
    <name type="scientific">Buddleja alternifolia</name>
    <dbReference type="NCBI Taxonomy" id="168488"/>
    <lineage>
        <taxon>Eukaryota</taxon>
        <taxon>Viridiplantae</taxon>
        <taxon>Streptophyta</taxon>
        <taxon>Embryophyta</taxon>
        <taxon>Tracheophyta</taxon>
        <taxon>Spermatophyta</taxon>
        <taxon>Magnoliopsida</taxon>
        <taxon>eudicotyledons</taxon>
        <taxon>Gunneridae</taxon>
        <taxon>Pentapetalae</taxon>
        <taxon>asterids</taxon>
        <taxon>lamiids</taxon>
        <taxon>Lamiales</taxon>
        <taxon>Scrophulariaceae</taxon>
        <taxon>Buddlejeae</taxon>
        <taxon>Buddleja</taxon>
    </lineage>
</organism>
<proteinExistence type="predicted"/>
<feature type="compositionally biased region" description="Acidic residues" evidence="1">
    <location>
        <begin position="333"/>
        <end position="345"/>
    </location>
</feature>
<keyword evidence="3" id="KW-1185">Reference proteome</keyword>
<gene>
    <name evidence="2" type="ORF">BUALT_Bualt01G0201100</name>
</gene>
<feature type="compositionally biased region" description="Acidic residues" evidence="1">
    <location>
        <begin position="206"/>
        <end position="215"/>
    </location>
</feature>
<dbReference type="Proteomes" id="UP000826271">
    <property type="component" value="Unassembled WGS sequence"/>
</dbReference>
<evidence type="ECO:0000313" key="3">
    <source>
        <dbReference type="Proteomes" id="UP000826271"/>
    </source>
</evidence>
<feature type="region of interest" description="Disordered" evidence="1">
    <location>
        <begin position="193"/>
        <end position="235"/>
    </location>
</feature>